<dbReference type="Pfam" id="PF09279">
    <property type="entry name" value="EF-hand_like"/>
    <property type="match status" value="1"/>
</dbReference>
<evidence type="ECO:0000256" key="2">
    <source>
        <dbReference type="ARBA" id="ARBA00001913"/>
    </source>
</evidence>
<dbReference type="EMBL" id="JACGWO010000013">
    <property type="protein sequence ID" value="KAK4412472.1"/>
    <property type="molecule type" value="Genomic_DNA"/>
</dbReference>
<protein>
    <recommendedName>
        <fullName evidence="4 11">Phosphoinositide phospholipase C</fullName>
        <ecNumber evidence="4 11">3.1.4.11</ecNumber>
    </recommendedName>
</protein>
<dbReference type="Proteomes" id="UP001293254">
    <property type="component" value="Unassembled WGS sequence"/>
</dbReference>
<dbReference type="AlphaFoldDB" id="A0AAE2C823"/>
<dbReference type="PANTHER" id="PTHR10336">
    <property type="entry name" value="PHOSPHOINOSITIDE-SPECIFIC PHOSPHOLIPASE C FAMILY PROTEIN"/>
    <property type="match status" value="1"/>
</dbReference>
<dbReference type="CDD" id="cd00275">
    <property type="entry name" value="C2_PLC_like"/>
    <property type="match status" value="1"/>
</dbReference>
<evidence type="ECO:0000256" key="4">
    <source>
        <dbReference type="ARBA" id="ARBA00012368"/>
    </source>
</evidence>
<accession>A0AAE2C823</accession>
<keyword evidence="6 11" id="KW-0378">Hydrolase</keyword>
<dbReference type="GO" id="GO:0051209">
    <property type="term" value="P:release of sequestered calcium ion into cytosol"/>
    <property type="evidence" value="ECO:0007669"/>
    <property type="project" value="TreeGrafter"/>
</dbReference>
<evidence type="ECO:0000256" key="3">
    <source>
        <dbReference type="ARBA" id="ARBA00004202"/>
    </source>
</evidence>
<feature type="domain" description="C2" evidence="13">
    <location>
        <begin position="434"/>
        <end position="567"/>
    </location>
</feature>
<feature type="domain" description="PI-PLC Y-box" evidence="14">
    <location>
        <begin position="353"/>
        <end position="439"/>
    </location>
</feature>
<evidence type="ECO:0000256" key="5">
    <source>
        <dbReference type="ARBA" id="ARBA00022475"/>
    </source>
</evidence>
<dbReference type="GO" id="GO:0005886">
    <property type="term" value="C:plasma membrane"/>
    <property type="evidence" value="ECO:0007669"/>
    <property type="project" value="UniProtKB-SubCell"/>
</dbReference>
<dbReference type="Pfam" id="PF00388">
    <property type="entry name" value="PI-PLC-X"/>
    <property type="match status" value="1"/>
</dbReference>
<comment type="cofactor">
    <cofactor evidence="2">
        <name>Ca(2+)</name>
        <dbReference type="ChEBI" id="CHEBI:29108"/>
    </cofactor>
</comment>
<evidence type="ECO:0000256" key="9">
    <source>
        <dbReference type="ARBA" id="ARBA00023136"/>
    </source>
</evidence>
<dbReference type="Gene3D" id="2.60.40.150">
    <property type="entry name" value="C2 domain"/>
    <property type="match status" value="1"/>
</dbReference>
<dbReference type="Gene3D" id="1.10.238.10">
    <property type="entry name" value="EF-hand"/>
    <property type="match status" value="1"/>
</dbReference>
<dbReference type="SUPFAM" id="SSF49562">
    <property type="entry name" value="C2 domain (Calcium/lipid-binding domain, CaLB)"/>
    <property type="match status" value="1"/>
</dbReference>
<dbReference type="InterPro" id="IPR001192">
    <property type="entry name" value="PI-PLC_fam"/>
</dbReference>
<keyword evidence="10" id="KW-0807">Transducer</keyword>
<evidence type="ECO:0000256" key="11">
    <source>
        <dbReference type="RuleBase" id="RU361133"/>
    </source>
</evidence>
<dbReference type="EC" id="3.1.4.11" evidence="4 11"/>
<gene>
    <name evidence="15" type="ORF">Salat_2894300</name>
</gene>
<evidence type="ECO:0000256" key="8">
    <source>
        <dbReference type="ARBA" id="ARBA00023098"/>
    </source>
</evidence>
<dbReference type="FunFam" id="1.10.238.10:FF:000254">
    <property type="entry name" value="Phosphoinositide phospholipase C"/>
    <property type="match status" value="1"/>
</dbReference>
<evidence type="ECO:0000259" key="14">
    <source>
        <dbReference type="PROSITE" id="PS50008"/>
    </source>
</evidence>
<dbReference type="PRINTS" id="PR00390">
    <property type="entry name" value="PHPHLIPASEC"/>
</dbReference>
<dbReference type="CDD" id="cd08599">
    <property type="entry name" value="PI-PLCc_plant"/>
    <property type="match status" value="1"/>
</dbReference>
<evidence type="ECO:0000259" key="13">
    <source>
        <dbReference type="PROSITE" id="PS50004"/>
    </source>
</evidence>
<dbReference type="SUPFAM" id="SSF51695">
    <property type="entry name" value="PLC-like phosphodiesterases"/>
    <property type="match status" value="1"/>
</dbReference>
<proteinExistence type="predicted"/>
<dbReference type="InterPro" id="IPR011992">
    <property type="entry name" value="EF-hand-dom_pair"/>
</dbReference>
<evidence type="ECO:0000256" key="6">
    <source>
        <dbReference type="ARBA" id="ARBA00022801"/>
    </source>
</evidence>
<dbReference type="InterPro" id="IPR035892">
    <property type="entry name" value="C2_domain_sf"/>
</dbReference>
<dbReference type="InterPro" id="IPR015359">
    <property type="entry name" value="PLC_EF-hand-like"/>
</dbReference>
<dbReference type="Gene3D" id="3.20.20.190">
    <property type="entry name" value="Phosphatidylinositol (PI) phosphodiesterase"/>
    <property type="match status" value="1"/>
</dbReference>
<dbReference type="SUPFAM" id="SSF47473">
    <property type="entry name" value="EF-hand"/>
    <property type="match status" value="1"/>
</dbReference>
<dbReference type="SMART" id="SM00148">
    <property type="entry name" value="PLCXc"/>
    <property type="match status" value="1"/>
</dbReference>
<dbReference type="GO" id="GO:0016042">
    <property type="term" value="P:lipid catabolic process"/>
    <property type="evidence" value="ECO:0007669"/>
    <property type="project" value="UniProtKB-KW"/>
</dbReference>
<evidence type="ECO:0000256" key="1">
    <source>
        <dbReference type="ARBA" id="ARBA00001195"/>
    </source>
</evidence>
<dbReference type="Pfam" id="PF00387">
    <property type="entry name" value="PI-PLC-Y"/>
    <property type="match status" value="1"/>
</dbReference>
<dbReference type="SMART" id="SM00149">
    <property type="entry name" value="PLCYc"/>
    <property type="match status" value="1"/>
</dbReference>
<evidence type="ECO:0000256" key="7">
    <source>
        <dbReference type="ARBA" id="ARBA00022963"/>
    </source>
</evidence>
<dbReference type="PROSITE" id="PS50007">
    <property type="entry name" value="PIPLC_X_DOMAIN"/>
    <property type="match status" value="1"/>
</dbReference>
<evidence type="ECO:0000313" key="15">
    <source>
        <dbReference type="EMBL" id="KAK4412472.1"/>
    </source>
</evidence>
<dbReference type="PANTHER" id="PTHR10336:SF204">
    <property type="entry name" value="PHOSPHOINOSITIDE PHOSPHOLIPASE C 4-RELATED"/>
    <property type="match status" value="1"/>
</dbReference>
<dbReference type="FunFam" id="2.60.40.150:FF:000060">
    <property type="entry name" value="Phosphoinositide phospholipase C"/>
    <property type="match status" value="1"/>
</dbReference>
<keyword evidence="9" id="KW-0472">Membrane</keyword>
<comment type="subcellular location">
    <subcellularLocation>
        <location evidence="3">Cell membrane</location>
        <topology evidence="3">Peripheral membrane protein</topology>
    </subcellularLocation>
</comment>
<feature type="compositionally biased region" description="Polar residues" evidence="12">
    <location>
        <begin position="260"/>
        <end position="269"/>
    </location>
</feature>
<dbReference type="SMART" id="SM00239">
    <property type="entry name" value="C2"/>
    <property type="match status" value="1"/>
</dbReference>
<feature type="compositionally biased region" description="Acidic residues" evidence="12">
    <location>
        <begin position="289"/>
        <end position="313"/>
    </location>
</feature>
<dbReference type="InterPro" id="IPR000008">
    <property type="entry name" value="C2_dom"/>
</dbReference>
<keyword evidence="16" id="KW-1185">Reference proteome</keyword>
<dbReference type="GO" id="GO:0004435">
    <property type="term" value="F:phosphatidylinositol-4,5-bisphosphate phospholipase C activity"/>
    <property type="evidence" value="ECO:0007669"/>
    <property type="project" value="UniProtKB-EC"/>
</dbReference>
<dbReference type="GO" id="GO:0006950">
    <property type="term" value="P:response to stress"/>
    <property type="evidence" value="ECO:0007669"/>
    <property type="project" value="UniProtKB-ARBA"/>
</dbReference>
<organism evidence="15 16">
    <name type="scientific">Sesamum alatum</name>
    <dbReference type="NCBI Taxonomy" id="300844"/>
    <lineage>
        <taxon>Eukaryota</taxon>
        <taxon>Viridiplantae</taxon>
        <taxon>Streptophyta</taxon>
        <taxon>Embryophyta</taxon>
        <taxon>Tracheophyta</taxon>
        <taxon>Spermatophyta</taxon>
        <taxon>Magnoliopsida</taxon>
        <taxon>eudicotyledons</taxon>
        <taxon>Gunneridae</taxon>
        <taxon>Pentapetalae</taxon>
        <taxon>asterids</taxon>
        <taxon>lamiids</taxon>
        <taxon>Lamiales</taxon>
        <taxon>Pedaliaceae</taxon>
        <taxon>Sesamum</taxon>
    </lineage>
</organism>
<reference evidence="15" key="2">
    <citation type="journal article" date="2024" name="Plant">
        <title>Genomic evolution and insights into agronomic trait innovations of Sesamum species.</title>
        <authorList>
            <person name="Miao H."/>
            <person name="Wang L."/>
            <person name="Qu L."/>
            <person name="Liu H."/>
            <person name="Sun Y."/>
            <person name="Le M."/>
            <person name="Wang Q."/>
            <person name="Wei S."/>
            <person name="Zheng Y."/>
            <person name="Lin W."/>
            <person name="Duan Y."/>
            <person name="Cao H."/>
            <person name="Xiong S."/>
            <person name="Wang X."/>
            <person name="Wei L."/>
            <person name="Li C."/>
            <person name="Ma Q."/>
            <person name="Ju M."/>
            <person name="Zhao R."/>
            <person name="Li G."/>
            <person name="Mu C."/>
            <person name="Tian Q."/>
            <person name="Mei H."/>
            <person name="Zhang T."/>
            <person name="Gao T."/>
            <person name="Zhang H."/>
        </authorList>
    </citation>
    <scope>NUCLEOTIDE SEQUENCE</scope>
    <source>
        <strain evidence="15">3651</strain>
    </source>
</reference>
<sequence>MGSYRVCMCFTRKFRVTEAEPPEDVKEAFRKYAEGGPHMSAEQLRRFLVEAQGEGEDVDAEAVLQQILHKRHHIAMFTRHALTLEDFHHYLFSADLNPPIHNKVHHDMAAPLSHYFIFTGHNSYLTGNQLTSDCSDVPIIRALKKGVRVIELDIWPNSTKDDVHVLHGRTVTTPVELIRCLKSIREHAFSASPYPVVITLEDHLTPDLQAKVAQMLSQTFGKLLFCPEADCLNEFPSPEELKHRIIISTKPPKEYLEAQTANGNKNNLQKGKDSDEDVWGKEPSSLTADQEDEDKSDDEITDLNQNYEDDDDCDSRSHAAPAYKRLIAIRAGKPKGGMKEALKVEPGKVRRLSLSEQALEKAAESHGTDIVRFTQKNILRVYPKGTRFNSSNYKPQIGWLHGAQMVAFNMQGYGRSLWLMQGMFRANGGCGYVKKPDILMNNYQVFDPKAKLPVKKTLKVKVYMGDGWHMDFKQTHFDLYSPPDFYTRVGIAGAPADEIMRKTKKKEDDWTPVWNEEFTFPLTVPELALLRIEVHEYDMSEKDDFAGQTCLPVSELRSGIRAVPLCDRKGEKLNSVRLLMRFEIS</sequence>
<name>A0AAE2C823_9LAMI</name>
<comment type="catalytic activity">
    <reaction evidence="1 11">
        <text>a 1,2-diacyl-sn-glycero-3-phospho-(1D-myo-inositol-4,5-bisphosphate) + H2O = 1D-myo-inositol 1,4,5-trisphosphate + a 1,2-diacyl-sn-glycerol + H(+)</text>
        <dbReference type="Rhea" id="RHEA:33179"/>
        <dbReference type="ChEBI" id="CHEBI:15377"/>
        <dbReference type="ChEBI" id="CHEBI:15378"/>
        <dbReference type="ChEBI" id="CHEBI:17815"/>
        <dbReference type="ChEBI" id="CHEBI:58456"/>
        <dbReference type="ChEBI" id="CHEBI:203600"/>
        <dbReference type="EC" id="3.1.4.11"/>
    </reaction>
</comment>
<dbReference type="PROSITE" id="PS50008">
    <property type="entry name" value="PIPLC_Y_DOMAIN"/>
    <property type="match status" value="1"/>
</dbReference>
<keyword evidence="8 11" id="KW-0443">Lipid metabolism</keyword>
<dbReference type="GO" id="GO:0048015">
    <property type="term" value="P:phosphatidylinositol-mediated signaling"/>
    <property type="evidence" value="ECO:0007669"/>
    <property type="project" value="TreeGrafter"/>
</dbReference>
<evidence type="ECO:0000313" key="16">
    <source>
        <dbReference type="Proteomes" id="UP001293254"/>
    </source>
</evidence>
<dbReference type="InterPro" id="IPR000909">
    <property type="entry name" value="PLipase_C_PInositol-sp_X_dom"/>
</dbReference>
<dbReference type="PROSITE" id="PS50004">
    <property type="entry name" value="C2"/>
    <property type="match status" value="1"/>
</dbReference>
<evidence type="ECO:0000256" key="12">
    <source>
        <dbReference type="SAM" id="MobiDB-lite"/>
    </source>
</evidence>
<dbReference type="InterPro" id="IPR001711">
    <property type="entry name" value="PLipase_C_Pinositol-sp_Y"/>
</dbReference>
<comment type="caution">
    <text evidence="15">The sequence shown here is derived from an EMBL/GenBank/DDBJ whole genome shotgun (WGS) entry which is preliminary data.</text>
</comment>
<keyword evidence="7 11" id="KW-0442">Lipid degradation</keyword>
<dbReference type="Pfam" id="PF00168">
    <property type="entry name" value="C2"/>
    <property type="match status" value="1"/>
</dbReference>
<feature type="region of interest" description="Disordered" evidence="12">
    <location>
        <begin position="260"/>
        <end position="317"/>
    </location>
</feature>
<dbReference type="InterPro" id="IPR017946">
    <property type="entry name" value="PLC-like_Pdiesterase_TIM-brl"/>
</dbReference>
<evidence type="ECO:0000256" key="10">
    <source>
        <dbReference type="ARBA" id="ARBA00023224"/>
    </source>
</evidence>
<keyword evidence="5" id="KW-1003">Cell membrane</keyword>
<reference evidence="15" key="1">
    <citation type="submission" date="2020-06" db="EMBL/GenBank/DDBJ databases">
        <authorList>
            <person name="Li T."/>
            <person name="Hu X."/>
            <person name="Zhang T."/>
            <person name="Song X."/>
            <person name="Zhang H."/>
            <person name="Dai N."/>
            <person name="Sheng W."/>
            <person name="Hou X."/>
            <person name="Wei L."/>
        </authorList>
    </citation>
    <scope>NUCLEOTIDE SEQUENCE</scope>
    <source>
        <strain evidence="15">3651</strain>
        <tissue evidence="15">Leaf</tissue>
    </source>
</reference>